<keyword evidence="15" id="KW-0560">Oxidoreductase</keyword>
<comment type="subcellular location">
    <subcellularLocation>
        <location evidence="1 13">Cell membrane</location>
        <topology evidence="1 13">Multi-pass membrane protein</topology>
    </subcellularLocation>
</comment>
<evidence type="ECO:0000256" key="13">
    <source>
        <dbReference type="RuleBase" id="RU004429"/>
    </source>
</evidence>
<protein>
    <recommendedName>
        <fullName evidence="3 13">NADH-quinone oxidoreductase subunit J</fullName>
        <ecNumber evidence="13">7.1.1.-</ecNumber>
    </recommendedName>
</protein>
<dbReference type="GO" id="GO:0016491">
    <property type="term" value="F:oxidoreductase activity"/>
    <property type="evidence" value="ECO:0007669"/>
    <property type="project" value="UniProtKB-KW"/>
</dbReference>
<dbReference type="EC" id="7.1.1.-" evidence="13"/>
<sequence length="183" mass="20178">MMVLFYISGIIAILSTICVILHYNPMRALLYLIVSFLSISCNFFSLGASFAAALEIIVYAGAIMILFVFAIMMLNTKNIIFGIQKESKFLNPILCCGSALLVGTLFAILLYISFGLKDDVINVNNSIIDSKQVGVVLFGPYILMVELASFLLLGALISVFHLSQKHTQSDDCIDSTQLQKYKI</sequence>
<feature type="transmembrane region" description="Helical" evidence="13">
    <location>
        <begin position="134"/>
        <end position="160"/>
    </location>
</feature>
<evidence type="ECO:0000313" key="14">
    <source>
        <dbReference type="EMBL" id="URJ24322.1"/>
    </source>
</evidence>
<dbReference type="PANTHER" id="PTHR33269:SF17">
    <property type="entry name" value="NADH-UBIQUINONE OXIDOREDUCTASE CHAIN 6"/>
    <property type="match status" value="1"/>
</dbReference>
<dbReference type="RefSeq" id="WP_250247315.1">
    <property type="nucleotide sequence ID" value="NZ_CP097749.1"/>
</dbReference>
<dbReference type="AlphaFoldDB" id="A0AAE9IDM3"/>
<dbReference type="KEGG" id="bhb:M9394_00780"/>
<keyword evidence="8 13" id="KW-1133">Transmembrane helix</keyword>
<dbReference type="EMBL" id="CP097751">
    <property type="protein sequence ID" value="URJ27677.1"/>
    <property type="molecule type" value="Genomic_DNA"/>
</dbReference>
<evidence type="ECO:0000256" key="10">
    <source>
        <dbReference type="ARBA" id="ARBA00023136"/>
    </source>
</evidence>
<evidence type="ECO:0000256" key="11">
    <source>
        <dbReference type="ARBA" id="ARBA00025811"/>
    </source>
</evidence>
<evidence type="ECO:0000256" key="6">
    <source>
        <dbReference type="ARBA" id="ARBA00022719"/>
    </source>
</evidence>
<dbReference type="NCBIfam" id="NF005162">
    <property type="entry name" value="PRK06638.1-1"/>
    <property type="match status" value="1"/>
</dbReference>
<dbReference type="PANTHER" id="PTHR33269">
    <property type="entry name" value="NADH-UBIQUINONE OXIDOREDUCTASE CHAIN 6"/>
    <property type="match status" value="1"/>
</dbReference>
<evidence type="ECO:0000256" key="7">
    <source>
        <dbReference type="ARBA" id="ARBA00022967"/>
    </source>
</evidence>
<evidence type="ECO:0000256" key="5">
    <source>
        <dbReference type="ARBA" id="ARBA00022692"/>
    </source>
</evidence>
<dbReference type="GO" id="GO:0008137">
    <property type="term" value="F:NADH dehydrogenase (ubiquinone) activity"/>
    <property type="evidence" value="ECO:0007669"/>
    <property type="project" value="UniProtKB-UniRule"/>
</dbReference>
<dbReference type="GO" id="GO:0048038">
    <property type="term" value="F:quinone binding"/>
    <property type="evidence" value="ECO:0007669"/>
    <property type="project" value="UniProtKB-UniRule"/>
</dbReference>
<dbReference type="InterPro" id="IPR001457">
    <property type="entry name" value="NADH_UbQ/plastoQ_OxRdtase_su6"/>
</dbReference>
<dbReference type="Gene3D" id="1.20.120.1200">
    <property type="entry name" value="NADH-ubiquinone/plastoquinone oxidoreductase chain 6, subunit NuoJ"/>
    <property type="match status" value="1"/>
</dbReference>
<keyword evidence="5 13" id="KW-0812">Transmembrane</keyword>
<dbReference type="FunFam" id="1.20.120.1200:FF:000001">
    <property type="entry name" value="NADH-quinone oxidoreductase subunit J"/>
    <property type="match status" value="1"/>
</dbReference>
<comment type="similarity">
    <text evidence="2 13">Belongs to the complex I subunit 6 family.</text>
</comment>
<evidence type="ECO:0000256" key="2">
    <source>
        <dbReference type="ARBA" id="ARBA00005698"/>
    </source>
</evidence>
<evidence type="ECO:0000313" key="15">
    <source>
        <dbReference type="EMBL" id="URJ27677.1"/>
    </source>
</evidence>
<keyword evidence="6 13" id="KW-0874">Quinone</keyword>
<evidence type="ECO:0000256" key="12">
    <source>
        <dbReference type="ARBA" id="ARBA00047712"/>
    </source>
</evidence>
<feature type="transmembrane region" description="Helical" evidence="13">
    <location>
        <begin position="89"/>
        <end position="114"/>
    </location>
</feature>
<organism evidence="15 16">
    <name type="scientific">Candidatus Blochmanniella camponoti</name>
    <dbReference type="NCBI Taxonomy" id="108080"/>
    <lineage>
        <taxon>Bacteria</taxon>
        <taxon>Pseudomonadati</taxon>
        <taxon>Pseudomonadota</taxon>
        <taxon>Gammaproteobacteria</taxon>
        <taxon>Enterobacterales</taxon>
        <taxon>Enterobacteriaceae</taxon>
        <taxon>ant endosymbionts</taxon>
        <taxon>Candidatus Blochmanniella</taxon>
    </lineage>
</organism>
<evidence type="ECO:0000256" key="4">
    <source>
        <dbReference type="ARBA" id="ARBA00022475"/>
    </source>
</evidence>
<dbReference type="Pfam" id="PF00499">
    <property type="entry name" value="Oxidored_q3"/>
    <property type="match status" value="1"/>
</dbReference>
<dbReference type="InterPro" id="IPR042106">
    <property type="entry name" value="Nuo/plastoQ_OxRdtase_6_NuoJ"/>
</dbReference>
<dbReference type="GO" id="GO:0005886">
    <property type="term" value="C:plasma membrane"/>
    <property type="evidence" value="ECO:0007669"/>
    <property type="project" value="UniProtKB-SubCell"/>
</dbReference>
<keyword evidence="9 13" id="KW-0520">NAD</keyword>
<evidence type="ECO:0000313" key="16">
    <source>
        <dbReference type="Proteomes" id="UP001056323"/>
    </source>
</evidence>
<comment type="function">
    <text evidence="13">NDH-1 shuttles electrons from NADH, via FMN and iron-sulfur (Fe-S) centers, to quinones in the respiratory chain. Couples the redox reaction to proton translocation (for every two electrons transferred, four hydrogen ions are translocated across the cytoplasmic membrane), and thus conserves the redox energy in a proton gradient.</text>
</comment>
<dbReference type="Proteomes" id="UP001056323">
    <property type="component" value="Chromosome"/>
</dbReference>
<keyword evidence="7" id="KW-1278">Translocase</keyword>
<name>A0AAE9IDM3_9ENTR</name>
<comment type="subunit">
    <text evidence="11">Composed of 13 different subunits. Subunits NuoA, H, J, K, L, M, N constitute the membrane sector of the complex.</text>
</comment>
<comment type="catalytic activity">
    <reaction evidence="12 13">
        <text>a quinone + NADH + 5 H(+)(in) = a quinol + NAD(+) + 4 H(+)(out)</text>
        <dbReference type="Rhea" id="RHEA:57888"/>
        <dbReference type="ChEBI" id="CHEBI:15378"/>
        <dbReference type="ChEBI" id="CHEBI:24646"/>
        <dbReference type="ChEBI" id="CHEBI:57540"/>
        <dbReference type="ChEBI" id="CHEBI:57945"/>
        <dbReference type="ChEBI" id="CHEBI:132124"/>
    </reaction>
</comment>
<keyword evidence="10 13" id="KW-0472">Membrane</keyword>
<reference evidence="15" key="1">
    <citation type="submission" date="2022-05" db="EMBL/GenBank/DDBJ databases">
        <title>Impact of host demography and evolutionary history on endosymbiont molecular evolution: a test in carpenter ants (Genus Camponotus) and their Blochmannia endosymbionts.</title>
        <authorList>
            <person name="Manthey J.D."/>
            <person name="Giron J.C."/>
            <person name="Hruska J.P."/>
        </authorList>
    </citation>
    <scope>NUCLEOTIDE SEQUENCE</scope>
    <source>
        <strain evidence="15">C-049</strain>
        <strain evidence="14">C-050</strain>
    </source>
</reference>
<gene>
    <name evidence="15" type="primary">nuoJ</name>
    <name evidence="15" type="ORF">M9394_00780</name>
    <name evidence="14" type="ORF">M9404_02140</name>
</gene>
<evidence type="ECO:0000256" key="1">
    <source>
        <dbReference type="ARBA" id="ARBA00004651"/>
    </source>
</evidence>
<feature type="transmembrane region" description="Helical" evidence="13">
    <location>
        <begin position="30"/>
        <end position="50"/>
    </location>
</feature>
<proteinExistence type="inferred from homology"/>
<evidence type="ECO:0000256" key="9">
    <source>
        <dbReference type="ARBA" id="ARBA00023027"/>
    </source>
</evidence>
<dbReference type="EMBL" id="CP097750">
    <property type="protein sequence ID" value="URJ24322.1"/>
    <property type="molecule type" value="Genomic_DNA"/>
</dbReference>
<accession>A0AAE9IDM3</accession>
<keyword evidence="17" id="KW-1185">Reference proteome</keyword>
<evidence type="ECO:0000256" key="8">
    <source>
        <dbReference type="ARBA" id="ARBA00022989"/>
    </source>
</evidence>
<feature type="transmembrane region" description="Helical" evidence="13">
    <location>
        <begin position="56"/>
        <end position="77"/>
    </location>
</feature>
<dbReference type="Proteomes" id="UP001056483">
    <property type="component" value="Chromosome"/>
</dbReference>
<evidence type="ECO:0000256" key="3">
    <source>
        <dbReference type="ARBA" id="ARBA00019907"/>
    </source>
</evidence>
<keyword evidence="4 13" id="KW-1003">Cell membrane</keyword>
<feature type="transmembrane region" description="Helical" evidence="13">
    <location>
        <begin position="6"/>
        <end position="23"/>
    </location>
</feature>
<evidence type="ECO:0000313" key="17">
    <source>
        <dbReference type="Proteomes" id="UP001056483"/>
    </source>
</evidence>